<gene>
    <name evidence="9" type="ORF">AC579_3640</name>
</gene>
<dbReference type="OrthoDB" id="3172332at2759"/>
<organism evidence="9 10">
    <name type="scientific">Pseudocercospora musae</name>
    <dbReference type="NCBI Taxonomy" id="113226"/>
    <lineage>
        <taxon>Eukaryota</taxon>
        <taxon>Fungi</taxon>
        <taxon>Dikarya</taxon>
        <taxon>Ascomycota</taxon>
        <taxon>Pezizomycotina</taxon>
        <taxon>Dothideomycetes</taxon>
        <taxon>Dothideomycetidae</taxon>
        <taxon>Mycosphaerellales</taxon>
        <taxon>Mycosphaerellaceae</taxon>
        <taxon>Pseudocercospora</taxon>
    </lineage>
</organism>
<feature type="compositionally biased region" description="Basic and acidic residues" evidence="7">
    <location>
        <begin position="104"/>
        <end position="116"/>
    </location>
</feature>
<evidence type="ECO:0000256" key="1">
    <source>
        <dbReference type="ARBA" id="ARBA00022723"/>
    </source>
</evidence>
<keyword evidence="2" id="KW-0862">Zinc</keyword>
<feature type="compositionally biased region" description="Low complexity" evidence="7">
    <location>
        <begin position="84"/>
        <end position="103"/>
    </location>
</feature>
<dbReference type="PANTHER" id="PTHR36206">
    <property type="entry name" value="ASPERCRYPTIN BIOSYNTHESIS CLUSTER-SPECIFIC TRANSCRIPTION REGULATOR ATNN-RELATED"/>
    <property type="match status" value="1"/>
</dbReference>
<dbReference type="GO" id="GO:0008270">
    <property type="term" value="F:zinc ion binding"/>
    <property type="evidence" value="ECO:0007669"/>
    <property type="project" value="InterPro"/>
</dbReference>
<protein>
    <recommendedName>
        <fullName evidence="8">Zn(2)-C6 fungal-type domain-containing protein</fullName>
    </recommendedName>
</protein>
<evidence type="ECO:0000256" key="6">
    <source>
        <dbReference type="ARBA" id="ARBA00023242"/>
    </source>
</evidence>
<dbReference type="InterPro" id="IPR036864">
    <property type="entry name" value="Zn2-C6_fun-type_DNA-bd_sf"/>
</dbReference>
<keyword evidence="4" id="KW-0238">DNA-binding</keyword>
<dbReference type="CDD" id="cd00067">
    <property type="entry name" value="GAL4"/>
    <property type="match status" value="1"/>
</dbReference>
<dbReference type="PANTHER" id="PTHR36206:SF10">
    <property type="entry name" value="ZN(II)2CYS6 TRANSCRIPTION FACTOR (EUROFUNG)"/>
    <property type="match status" value="1"/>
</dbReference>
<dbReference type="GO" id="GO:0003677">
    <property type="term" value="F:DNA binding"/>
    <property type="evidence" value="ECO:0007669"/>
    <property type="project" value="UniProtKB-KW"/>
</dbReference>
<dbReference type="GO" id="GO:0000981">
    <property type="term" value="F:DNA-binding transcription factor activity, RNA polymerase II-specific"/>
    <property type="evidence" value="ECO:0007669"/>
    <property type="project" value="InterPro"/>
</dbReference>
<evidence type="ECO:0000256" key="5">
    <source>
        <dbReference type="ARBA" id="ARBA00023163"/>
    </source>
</evidence>
<evidence type="ECO:0000256" key="2">
    <source>
        <dbReference type="ARBA" id="ARBA00022833"/>
    </source>
</evidence>
<evidence type="ECO:0000313" key="10">
    <source>
        <dbReference type="Proteomes" id="UP000073492"/>
    </source>
</evidence>
<feature type="domain" description="Zn(2)-C6 fungal-type" evidence="8">
    <location>
        <begin position="129"/>
        <end position="157"/>
    </location>
</feature>
<sequence>MPAIGSLVPKSCLAVGTELSALSALLFHRPGPIDDAVKRKVALTLSTPDMGKASTNFKKHAVSLVRSHTYRTPSAVSGRPFPHSTRCSTIPDSSSSSSNGAISSKDKQLVRAERRPGHQRRYAPKTRTGCITCKIRRVKCDEEKPFCKRCTTTGRKCDGYAQIGESPPTRSTYSPEPLSVALVNDVSSDALERRTFDFFRARTVPACSGYFHDSVWDRLVLQLSHSEPAVRHAVNALGAIHEERSLRRSASRGGIDVSLVKTGFPIQQYSKALNQMQDLLRAGTASLDVIILCSLLCIHFEALREAFVPAIMHVENAIQLLHSTGSPLDVRKINPSLVRAVMRMDLQSTMYLGSRVPGLPFFTASTDSVLPHTFHDLVQGRDLVNTWTSRIFHFTRTVADSYKFHEAGDIPLEVIAAAHDLEHQFLKLDTLLWEFMHKPTVKLSIREQHGLGMLRSRVKINRILAATCLYSEASVFDRYLETFEEILTICMYIMGSDNADYRLFSVSLDEGLIHPLFFLACQCREGRIRHQALAHLKKLPVRDGVWHVETTTRTAEMCIRFEEALFAAAHPDRPQSATCADIPEWRRIHSAGFDGWDDDGPKNHVKVHLRTRPNGTDGEWLDFEESIQWHVPVKNKSFHESFAALVPKFSKQFSNLQMAVA</sequence>
<dbReference type="Pfam" id="PF00172">
    <property type="entry name" value="Zn_clus"/>
    <property type="match status" value="1"/>
</dbReference>
<feature type="region of interest" description="Disordered" evidence="7">
    <location>
        <begin position="72"/>
        <end position="123"/>
    </location>
</feature>
<keyword evidence="10" id="KW-1185">Reference proteome</keyword>
<evidence type="ECO:0000256" key="7">
    <source>
        <dbReference type="SAM" id="MobiDB-lite"/>
    </source>
</evidence>
<proteinExistence type="predicted"/>
<reference evidence="9 10" key="1">
    <citation type="submission" date="2015-07" db="EMBL/GenBank/DDBJ databases">
        <title>Comparative genomics of the Sigatoka disease complex on banana suggests a link between parallel evolutionary changes in Pseudocercospora fijiensis and Pseudocercospora eumusae and increased virulence on the banana host.</title>
        <authorList>
            <person name="Chang T.-C."/>
            <person name="Salvucci A."/>
            <person name="Crous P.W."/>
            <person name="Stergiopoulos I."/>
        </authorList>
    </citation>
    <scope>NUCLEOTIDE SEQUENCE [LARGE SCALE GENOMIC DNA]</scope>
    <source>
        <strain evidence="9 10">CBS 116634</strain>
    </source>
</reference>
<evidence type="ECO:0000313" key="9">
    <source>
        <dbReference type="EMBL" id="KXT17758.1"/>
    </source>
</evidence>
<dbReference type="SUPFAM" id="SSF57701">
    <property type="entry name" value="Zn2/Cys6 DNA-binding domain"/>
    <property type="match status" value="1"/>
</dbReference>
<dbReference type="AlphaFoldDB" id="A0A139ISJ0"/>
<keyword evidence="1" id="KW-0479">Metal-binding</keyword>
<evidence type="ECO:0000256" key="3">
    <source>
        <dbReference type="ARBA" id="ARBA00023015"/>
    </source>
</evidence>
<evidence type="ECO:0000256" key="4">
    <source>
        <dbReference type="ARBA" id="ARBA00023125"/>
    </source>
</evidence>
<keyword evidence="5" id="KW-0804">Transcription</keyword>
<dbReference type="InterPro" id="IPR001138">
    <property type="entry name" value="Zn2Cys6_DnaBD"/>
</dbReference>
<comment type="caution">
    <text evidence="9">The sequence shown here is derived from an EMBL/GenBank/DDBJ whole genome shotgun (WGS) entry which is preliminary data.</text>
</comment>
<dbReference type="Proteomes" id="UP000073492">
    <property type="component" value="Unassembled WGS sequence"/>
</dbReference>
<keyword evidence="6" id="KW-0539">Nucleus</keyword>
<dbReference type="STRING" id="113226.A0A139ISJ0"/>
<accession>A0A139ISJ0</accession>
<dbReference type="Gene3D" id="4.10.240.10">
    <property type="entry name" value="Zn(2)-C6 fungal-type DNA-binding domain"/>
    <property type="match status" value="1"/>
</dbReference>
<evidence type="ECO:0000259" key="8">
    <source>
        <dbReference type="PROSITE" id="PS50048"/>
    </source>
</evidence>
<dbReference type="PROSITE" id="PS50048">
    <property type="entry name" value="ZN2_CY6_FUNGAL_2"/>
    <property type="match status" value="1"/>
</dbReference>
<keyword evidence="3" id="KW-0805">Transcription regulation</keyword>
<dbReference type="EMBL" id="LFZO01000015">
    <property type="protein sequence ID" value="KXT17758.1"/>
    <property type="molecule type" value="Genomic_DNA"/>
</dbReference>
<dbReference type="PROSITE" id="PS00463">
    <property type="entry name" value="ZN2_CY6_FUNGAL_1"/>
    <property type="match status" value="1"/>
</dbReference>
<name>A0A139ISJ0_9PEZI</name>
<dbReference type="SMART" id="SM00066">
    <property type="entry name" value="GAL4"/>
    <property type="match status" value="1"/>
</dbReference>
<dbReference type="InterPro" id="IPR052360">
    <property type="entry name" value="Transcr_Regulatory_Proteins"/>
</dbReference>
<dbReference type="InterPro" id="IPR021858">
    <property type="entry name" value="Fun_TF"/>
</dbReference>
<dbReference type="Pfam" id="PF11951">
    <property type="entry name" value="Fungal_trans_2"/>
    <property type="match status" value="1"/>
</dbReference>